<feature type="domain" description="LIM zinc-binding" evidence="7">
    <location>
        <begin position="810"/>
        <end position="873"/>
    </location>
</feature>
<dbReference type="GO" id="GO:0003712">
    <property type="term" value="F:transcription coregulator activity"/>
    <property type="evidence" value="ECO:0007669"/>
    <property type="project" value="TreeGrafter"/>
</dbReference>
<proteinExistence type="predicted"/>
<dbReference type="PROSITE" id="PS50023">
    <property type="entry name" value="LIM_DOMAIN_2"/>
    <property type="match status" value="1"/>
</dbReference>
<keyword evidence="1 5" id="KW-0479">Metal-binding</keyword>
<accession>A0A9P7JJN1</accession>
<keyword evidence="3 5" id="KW-0862">Zinc</keyword>
<dbReference type="GO" id="GO:0046872">
    <property type="term" value="F:metal ion binding"/>
    <property type="evidence" value="ECO:0007669"/>
    <property type="project" value="UniProtKB-KW"/>
</dbReference>
<evidence type="ECO:0000313" key="9">
    <source>
        <dbReference type="Proteomes" id="UP000807769"/>
    </source>
</evidence>
<feature type="region of interest" description="Disordered" evidence="6">
    <location>
        <begin position="936"/>
        <end position="956"/>
    </location>
</feature>
<organism evidence="8 9">
    <name type="scientific">Suillus subaureus</name>
    <dbReference type="NCBI Taxonomy" id="48587"/>
    <lineage>
        <taxon>Eukaryota</taxon>
        <taxon>Fungi</taxon>
        <taxon>Dikarya</taxon>
        <taxon>Basidiomycota</taxon>
        <taxon>Agaricomycotina</taxon>
        <taxon>Agaricomycetes</taxon>
        <taxon>Agaricomycetidae</taxon>
        <taxon>Boletales</taxon>
        <taxon>Suillineae</taxon>
        <taxon>Suillaceae</taxon>
        <taxon>Suillus</taxon>
    </lineage>
</organism>
<dbReference type="SUPFAM" id="SSF57716">
    <property type="entry name" value="Glucocorticoid receptor-like (DNA-binding domain)"/>
    <property type="match status" value="2"/>
</dbReference>
<feature type="region of interest" description="Disordered" evidence="6">
    <location>
        <begin position="79"/>
        <end position="114"/>
    </location>
</feature>
<reference evidence="8" key="1">
    <citation type="journal article" date="2020" name="New Phytol.">
        <title>Comparative genomics reveals dynamic genome evolution in host specialist ectomycorrhizal fungi.</title>
        <authorList>
            <person name="Lofgren L.A."/>
            <person name="Nguyen N.H."/>
            <person name="Vilgalys R."/>
            <person name="Ruytinx J."/>
            <person name="Liao H.L."/>
            <person name="Branco S."/>
            <person name="Kuo A."/>
            <person name="LaButti K."/>
            <person name="Lipzen A."/>
            <person name="Andreopoulos W."/>
            <person name="Pangilinan J."/>
            <person name="Riley R."/>
            <person name="Hundley H."/>
            <person name="Na H."/>
            <person name="Barry K."/>
            <person name="Grigoriev I.V."/>
            <person name="Stajich J.E."/>
            <person name="Kennedy P.G."/>
        </authorList>
    </citation>
    <scope>NUCLEOTIDE SEQUENCE</scope>
    <source>
        <strain evidence="8">MN1</strain>
    </source>
</reference>
<dbReference type="GO" id="GO:0005634">
    <property type="term" value="C:nucleus"/>
    <property type="evidence" value="ECO:0007669"/>
    <property type="project" value="TreeGrafter"/>
</dbReference>
<protein>
    <recommendedName>
        <fullName evidence="7">LIM zinc-binding domain-containing protein</fullName>
    </recommendedName>
</protein>
<feature type="region of interest" description="Disordered" evidence="6">
    <location>
        <begin position="45"/>
        <end position="64"/>
    </location>
</feature>
<evidence type="ECO:0000259" key="7">
    <source>
        <dbReference type="PROSITE" id="PS50023"/>
    </source>
</evidence>
<evidence type="ECO:0000256" key="1">
    <source>
        <dbReference type="ARBA" id="ARBA00022723"/>
    </source>
</evidence>
<dbReference type="OrthoDB" id="1112565at2759"/>
<feature type="region of interest" description="Disordered" evidence="6">
    <location>
        <begin position="707"/>
        <end position="757"/>
    </location>
</feature>
<gene>
    <name evidence="8" type="ORF">BJ212DRAFT_1309431</name>
</gene>
<evidence type="ECO:0000313" key="8">
    <source>
        <dbReference type="EMBL" id="KAG1826944.1"/>
    </source>
</evidence>
<keyword evidence="9" id="KW-1185">Reference proteome</keyword>
<dbReference type="GeneID" id="64627948"/>
<dbReference type="SMART" id="SM00132">
    <property type="entry name" value="LIM"/>
    <property type="match status" value="2"/>
</dbReference>
<sequence>MAQIASDSPKQPPRISQFLPTVKCSSCLQPVPLAELGDHVCSSEPPPTLLSLHKPPMSPKSTNSLLPQRLQNILVSNRAGALQQQQSVTSRTPPPHAYPPRSSQHDPFQRIPPTVHYNPGTTRINSPASPPIPQSILLNGGTSINKPHVRFPTQSTSERVTTPIRIATPPTPTRTRTPSNTGSTSSRSPLAVSSFPNPFEDEPRQSGVSEPVVGRSGTTSLARRDNVPIIPQAPLPSSMTRTPSNTPSHTSIIPPSLTPRPSFDRSRTSSILTSKPSLDKPRPSFDTPTRPSFDAQRPSFDISRPHHPTDARPQPVSVPRPPRSTSTLPLSGGVSFLSSALAPPPPPPATRSPVPDSERNIDTKCGGEAGMAGVGRRGFAAVARAAMAAASHPHPGSGLHRDASLAMDSRRANAPKYLDLNATMNHVMRAAMTPPLSPHSGHPHSPVSPHSTSPLSPLHNTTPTTGQFPKTSSTPPHDKTGVQFLSSSPNQKLAPLSSSPADIHIVTPSRSPSPISNPFSRHLSGETVNQSPFAAVPVRLPFLDAFDKELVNRICDDSDDESVYTTHTAEPGRGHRSGIEPMSPSIDSEAGLAYADDSDNDTPVVMPLDIRKSNAVSGINKVQFPSIEDRHQSSTVRKRSSRNASASSAPTASTSRTIDASPSRTRSASAATHTTTRSTGALERAMETLIEEGASVSVLASGSVLASMAGPSGSRASGKPNRSNTVPGPVSPESRPPKLPARSYTSPHHPHIHSERVGITGQVARVGERYKAKKDRICASCDTKVDDGRWIQMDGGNILCERCWKNMYLPKCRRCNLPIEKQAVSSSDGQLKGKYHRDCFNCHICQKPFPDKEFYVFDGKPLCAYHYHEANDSLCAAVSCGQPIEGPCAVTHTGKRYHPDHLLCEFENGCGERLAEYWEVDGQMLCEKHVALAGGSSCASSRGDSPDPQRIRDEGRARRRMTRFIDLGAVEDENVDIR</sequence>
<dbReference type="RefSeq" id="XP_041199791.1">
    <property type="nucleotide sequence ID" value="XM_041333931.1"/>
</dbReference>
<evidence type="ECO:0000256" key="5">
    <source>
        <dbReference type="PROSITE-ProRule" id="PRU00125"/>
    </source>
</evidence>
<feature type="compositionally biased region" description="Polar residues" evidence="6">
    <location>
        <begin position="82"/>
        <end position="91"/>
    </location>
</feature>
<evidence type="ECO:0000256" key="3">
    <source>
        <dbReference type="ARBA" id="ARBA00022833"/>
    </source>
</evidence>
<evidence type="ECO:0000256" key="4">
    <source>
        <dbReference type="ARBA" id="ARBA00023038"/>
    </source>
</evidence>
<feature type="compositionally biased region" description="Basic and acidic residues" evidence="6">
    <location>
        <begin position="944"/>
        <end position="956"/>
    </location>
</feature>
<feature type="region of interest" description="Disordered" evidence="6">
    <location>
        <begin position="141"/>
        <end position="369"/>
    </location>
</feature>
<keyword evidence="4 5" id="KW-0440">LIM domain</keyword>
<dbReference type="PANTHER" id="PTHR24205">
    <property type="entry name" value="FOUR AND A HALF LIM DOMAINS PROTEIN"/>
    <property type="match status" value="1"/>
</dbReference>
<dbReference type="CDD" id="cd09397">
    <property type="entry name" value="LIM1_UF1"/>
    <property type="match status" value="1"/>
</dbReference>
<feature type="region of interest" description="Disordered" evidence="6">
    <location>
        <begin position="561"/>
        <end position="600"/>
    </location>
</feature>
<feature type="compositionally biased region" description="Polar residues" evidence="6">
    <location>
        <begin position="235"/>
        <end position="253"/>
    </location>
</feature>
<feature type="compositionally biased region" description="Low complexity" evidence="6">
    <location>
        <begin position="159"/>
        <end position="189"/>
    </location>
</feature>
<comment type="caution">
    <text evidence="8">The sequence shown here is derived from an EMBL/GenBank/DDBJ whole genome shotgun (WGS) entry which is preliminary data.</text>
</comment>
<evidence type="ECO:0000256" key="6">
    <source>
        <dbReference type="SAM" id="MobiDB-lite"/>
    </source>
</evidence>
<feature type="compositionally biased region" description="Polar residues" evidence="6">
    <location>
        <begin position="460"/>
        <end position="475"/>
    </location>
</feature>
<feature type="region of interest" description="Disordered" evidence="6">
    <location>
        <begin position="432"/>
        <end position="498"/>
    </location>
</feature>
<dbReference type="InterPro" id="IPR001781">
    <property type="entry name" value="Znf_LIM"/>
</dbReference>
<evidence type="ECO:0000256" key="2">
    <source>
        <dbReference type="ARBA" id="ARBA00022737"/>
    </source>
</evidence>
<dbReference type="PANTHER" id="PTHR24205:SF16">
    <property type="entry name" value="GH01042P-RELATED"/>
    <property type="match status" value="1"/>
</dbReference>
<dbReference type="EMBL" id="JABBWG010000001">
    <property type="protein sequence ID" value="KAG1826944.1"/>
    <property type="molecule type" value="Genomic_DNA"/>
</dbReference>
<feature type="compositionally biased region" description="Low complexity" evidence="6">
    <location>
        <begin position="438"/>
        <end position="459"/>
    </location>
</feature>
<name>A0A9P7JJN1_9AGAM</name>
<dbReference type="Gene3D" id="2.10.110.10">
    <property type="entry name" value="Cysteine Rich Protein"/>
    <property type="match status" value="2"/>
</dbReference>
<dbReference type="GO" id="GO:0030695">
    <property type="term" value="F:GTPase regulator activity"/>
    <property type="evidence" value="ECO:0007669"/>
    <property type="project" value="UniProtKB-ARBA"/>
</dbReference>
<dbReference type="PROSITE" id="PS00478">
    <property type="entry name" value="LIM_DOMAIN_1"/>
    <property type="match status" value="1"/>
</dbReference>
<dbReference type="Proteomes" id="UP000807769">
    <property type="component" value="Unassembled WGS sequence"/>
</dbReference>
<feature type="compositionally biased region" description="Low complexity" evidence="6">
    <location>
        <begin position="642"/>
        <end position="680"/>
    </location>
</feature>
<keyword evidence="2" id="KW-0677">Repeat</keyword>
<feature type="compositionally biased region" description="Polar residues" evidence="6">
    <location>
        <begin position="483"/>
        <end position="498"/>
    </location>
</feature>
<dbReference type="CDD" id="cd08368">
    <property type="entry name" value="LIM"/>
    <property type="match status" value="1"/>
</dbReference>
<dbReference type="AlphaFoldDB" id="A0A9P7JJN1"/>
<feature type="region of interest" description="Disordered" evidence="6">
    <location>
        <begin position="622"/>
        <end position="680"/>
    </location>
</feature>
<dbReference type="Pfam" id="PF00412">
    <property type="entry name" value="LIM"/>
    <property type="match status" value="1"/>
</dbReference>